<protein>
    <submittedName>
        <fullName evidence="2">Uncharacterized protein</fullName>
    </submittedName>
</protein>
<dbReference type="RefSeq" id="WP_159366226.1">
    <property type="nucleotide sequence ID" value="NZ_CP047218.1"/>
</dbReference>
<sequence>MSAGKLYLLIWLTIQWLAMGPLGAALSYFLFFSDAHGLPGDNFALSIAIFGLSTVGYIIALRILLSGRGNS</sequence>
<feature type="transmembrane region" description="Helical" evidence="1">
    <location>
        <begin position="43"/>
        <end position="65"/>
    </location>
</feature>
<name>A0A6P1GFG8_SPHYA</name>
<organism evidence="2 3">
    <name type="scientific">Sphingobium yanoikuyae</name>
    <name type="common">Sphingomonas yanoikuyae</name>
    <dbReference type="NCBI Taxonomy" id="13690"/>
    <lineage>
        <taxon>Bacteria</taxon>
        <taxon>Pseudomonadati</taxon>
        <taxon>Pseudomonadota</taxon>
        <taxon>Alphaproteobacteria</taxon>
        <taxon>Sphingomonadales</taxon>
        <taxon>Sphingomonadaceae</taxon>
        <taxon>Sphingobium</taxon>
    </lineage>
</organism>
<dbReference type="Proteomes" id="UP000464086">
    <property type="component" value="Chromosome"/>
</dbReference>
<keyword evidence="1" id="KW-1133">Transmembrane helix</keyword>
<dbReference type="AlphaFoldDB" id="A0A6P1GFG8"/>
<proteinExistence type="predicted"/>
<reference evidence="2 3" key="1">
    <citation type="submission" date="2019-12" db="EMBL/GenBank/DDBJ databases">
        <title>Functional and genomic insights into the Sphingobium yanoikuyae YC-JY1, a bacterium efficiently degrading bisphenol A.</title>
        <authorList>
            <person name="Jia Y."/>
            <person name="Li X."/>
            <person name="Wang J."/>
            <person name="Eltoukhy A."/>
            <person name="Lamraoui I."/>
            <person name="Yan Y."/>
        </authorList>
    </citation>
    <scope>NUCLEOTIDE SEQUENCE [LARGE SCALE GENOMIC DNA]</scope>
    <source>
        <strain evidence="2 3">YC-JY1</strain>
    </source>
</reference>
<keyword evidence="1" id="KW-0472">Membrane</keyword>
<gene>
    <name evidence="2" type="ORF">GS397_08930</name>
</gene>
<accession>A0A6P1GFG8</accession>
<evidence type="ECO:0000313" key="3">
    <source>
        <dbReference type="Proteomes" id="UP000464086"/>
    </source>
</evidence>
<evidence type="ECO:0000313" key="2">
    <source>
        <dbReference type="EMBL" id="QHD67169.1"/>
    </source>
</evidence>
<feature type="transmembrane region" description="Helical" evidence="1">
    <location>
        <begin position="7"/>
        <end position="31"/>
    </location>
</feature>
<dbReference type="EMBL" id="CP047218">
    <property type="protein sequence ID" value="QHD67169.1"/>
    <property type="molecule type" value="Genomic_DNA"/>
</dbReference>
<evidence type="ECO:0000256" key="1">
    <source>
        <dbReference type="SAM" id="Phobius"/>
    </source>
</evidence>
<keyword evidence="1" id="KW-0812">Transmembrane</keyword>